<protein>
    <submittedName>
        <fullName evidence="7">RNA polymerase sigma factor</fullName>
    </submittedName>
</protein>
<keyword evidence="5" id="KW-0804">Transcription</keyword>
<dbReference type="InterPro" id="IPR039425">
    <property type="entry name" value="RNA_pol_sigma-70-like"/>
</dbReference>
<evidence type="ECO:0000256" key="2">
    <source>
        <dbReference type="ARBA" id="ARBA00023015"/>
    </source>
</evidence>
<keyword evidence="2" id="KW-0805">Transcription regulation</keyword>
<dbReference type="Gene3D" id="1.10.10.10">
    <property type="entry name" value="Winged helix-like DNA-binding domain superfamily/Winged helix DNA-binding domain"/>
    <property type="match status" value="1"/>
</dbReference>
<dbReference type="EMBL" id="CP036343">
    <property type="protein sequence ID" value="QDT89943.1"/>
    <property type="molecule type" value="Genomic_DNA"/>
</dbReference>
<evidence type="ECO:0000313" key="7">
    <source>
        <dbReference type="EMBL" id="QDT89943.1"/>
    </source>
</evidence>
<dbReference type="InterPro" id="IPR036388">
    <property type="entry name" value="WH-like_DNA-bd_sf"/>
</dbReference>
<keyword evidence="8" id="KW-1185">Reference proteome</keyword>
<dbReference type="Gene3D" id="1.10.1740.10">
    <property type="match status" value="1"/>
</dbReference>
<dbReference type="InterPro" id="IPR014284">
    <property type="entry name" value="RNA_pol_sigma-70_dom"/>
</dbReference>
<evidence type="ECO:0000256" key="3">
    <source>
        <dbReference type="ARBA" id="ARBA00023082"/>
    </source>
</evidence>
<evidence type="ECO:0000259" key="6">
    <source>
        <dbReference type="PROSITE" id="PS00716"/>
    </source>
</evidence>
<dbReference type="InterPro" id="IPR013325">
    <property type="entry name" value="RNA_pol_sigma_r2"/>
</dbReference>
<dbReference type="GO" id="GO:0016987">
    <property type="term" value="F:sigma factor activity"/>
    <property type="evidence" value="ECO:0007669"/>
    <property type="project" value="UniProtKB-KW"/>
</dbReference>
<dbReference type="InterPro" id="IPR000943">
    <property type="entry name" value="RNA_pol_sigma70"/>
</dbReference>
<dbReference type="GO" id="GO:0003677">
    <property type="term" value="F:DNA binding"/>
    <property type="evidence" value="ECO:0007669"/>
    <property type="project" value="UniProtKB-KW"/>
</dbReference>
<dbReference type="GO" id="GO:0006352">
    <property type="term" value="P:DNA-templated transcription initiation"/>
    <property type="evidence" value="ECO:0007669"/>
    <property type="project" value="InterPro"/>
</dbReference>
<dbReference type="AlphaFoldDB" id="A0A517VAA6"/>
<gene>
    <name evidence="7" type="ORF">Pan161_15760</name>
</gene>
<evidence type="ECO:0000256" key="5">
    <source>
        <dbReference type="ARBA" id="ARBA00023163"/>
    </source>
</evidence>
<dbReference type="OrthoDB" id="290351at2"/>
<dbReference type="SUPFAM" id="SSF88659">
    <property type="entry name" value="Sigma3 and sigma4 domains of RNA polymerase sigma factors"/>
    <property type="match status" value="1"/>
</dbReference>
<comment type="similarity">
    <text evidence="1">Belongs to the sigma-70 factor family. ECF subfamily.</text>
</comment>
<keyword evidence="3" id="KW-0731">Sigma factor</keyword>
<dbReference type="Pfam" id="PF04545">
    <property type="entry name" value="Sigma70_r4"/>
    <property type="match status" value="1"/>
</dbReference>
<sequence>MSIPTISTTLINHAAQRDPDSCNRLMELSEWILFRIASRVLDHREDVEDVVQETLAAVVKVMSTENLHLEYGRHSYIRLLKTCLRNVSANHFRKKQLTPTGGTDNLILLHNLIDDNIETVEEKQDIAEGMIELAGLTENEKQVLRLYFFAGKTAREIADETGMTPANARQIQSRALRKIRDFLGED</sequence>
<keyword evidence="4" id="KW-0238">DNA-binding</keyword>
<evidence type="ECO:0000313" key="8">
    <source>
        <dbReference type="Proteomes" id="UP000316855"/>
    </source>
</evidence>
<dbReference type="Proteomes" id="UP000316855">
    <property type="component" value="Chromosome"/>
</dbReference>
<name>A0A517VAA6_9PLAN</name>
<evidence type="ECO:0000256" key="4">
    <source>
        <dbReference type="ARBA" id="ARBA00023125"/>
    </source>
</evidence>
<dbReference type="PROSITE" id="PS00716">
    <property type="entry name" value="SIGMA70_2"/>
    <property type="match status" value="1"/>
</dbReference>
<feature type="domain" description="RNA polymerase sigma-70" evidence="6">
    <location>
        <begin position="153"/>
        <end position="179"/>
    </location>
</feature>
<accession>A0A517VAA6</accession>
<dbReference type="InterPro" id="IPR007630">
    <property type="entry name" value="RNA_pol_sigma70_r4"/>
</dbReference>
<dbReference type="NCBIfam" id="TIGR02937">
    <property type="entry name" value="sigma70-ECF"/>
    <property type="match status" value="1"/>
</dbReference>
<proteinExistence type="inferred from homology"/>
<dbReference type="SUPFAM" id="SSF88946">
    <property type="entry name" value="Sigma2 domain of RNA polymerase sigma factors"/>
    <property type="match status" value="1"/>
</dbReference>
<dbReference type="PANTHER" id="PTHR43133">
    <property type="entry name" value="RNA POLYMERASE ECF-TYPE SIGMA FACTO"/>
    <property type="match status" value="1"/>
</dbReference>
<dbReference type="PRINTS" id="PR00046">
    <property type="entry name" value="SIGMA70FCT"/>
</dbReference>
<organism evidence="7 8">
    <name type="scientific">Gimesia algae</name>
    <dbReference type="NCBI Taxonomy" id="2527971"/>
    <lineage>
        <taxon>Bacteria</taxon>
        <taxon>Pseudomonadati</taxon>
        <taxon>Planctomycetota</taxon>
        <taxon>Planctomycetia</taxon>
        <taxon>Planctomycetales</taxon>
        <taxon>Planctomycetaceae</taxon>
        <taxon>Gimesia</taxon>
    </lineage>
</organism>
<evidence type="ECO:0000256" key="1">
    <source>
        <dbReference type="ARBA" id="ARBA00010641"/>
    </source>
</evidence>
<dbReference type="InterPro" id="IPR013324">
    <property type="entry name" value="RNA_pol_sigma_r3/r4-like"/>
</dbReference>
<reference evidence="7 8" key="1">
    <citation type="submission" date="2019-02" db="EMBL/GenBank/DDBJ databases">
        <title>Deep-cultivation of Planctomycetes and their phenomic and genomic characterization uncovers novel biology.</title>
        <authorList>
            <person name="Wiegand S."/>
            <person name="Jogler M."/>
            <person name="Boedeker C."/>
            <person name="Pinto D."/>
            <person name="Vollmers J."/>
            <person name="Rivas-Marin E."/>
            <person name="Kohn T."/>
            <person name="Peeters S.H."/>
            <person name="Heuer A."/>
            <person name="Rast P."/>
            <person name="Oberbeckmann S."/>
            <person name="Bunk B."/>
            <person name="Jeske O."/>
            <person name="Meyerdierks A."/>
            <person name="Storesund J.E."/>
            <person name="Kallscheuer N."/>
            <person name="Luecker S."/>
            <person name="Lage O.M."/>
            <person name="Pohl T."/>
            <person name="Merkel B.J."/>
            <person name="Hornburger P."/>
            <person name="Mueller R.-W."/>
            <person name="Bruemmer F."/>
            <person name="Labrenz M."/>
            <person name="Spormann A.M."/>
            <person name="Op den Camp H."/>
            <person name="Overmann J."/>
            <person name="Amann R."/>
            <person name="Jetten M.S.M."/>
            <person name="Mascher T."/>
            <person name="Medema M.H."/>
            <person name="Devos D.P."/>
            <person name="Kaster A.-K."/>
            <person name="Ovreas L."/>
            <person name="Rohde M."/>
            <person name="Galperin M.Y."/>
            <person name="Jogler C."/>
        </authorList>
    </citation>
    <scope>NUCLEOTIDE SEQUENCE [LARGE SCALE GENOMIC DNA]</scope>
    <source>
        <strain evidence="7 8">Pan161</strain>
    </source>
</reference>
<dbReference type="KEGG" id="gax:Pan161_15760"/>
<dbReference type="CDD" id="cd06171">
    <property type="entry name" value="Sigma70_r4"/>
    <property type="match status" value="1"/>
</dbReference>
<dbReference type="RefSeq" id="WP_145225550.1">
    <property type="nucleotide sequence ID" value="NZ_CP036343.1"/>
</dbReference>
<dbReference type="PANTHER" id="PTHR43133:SF8">
    <property type="entry name" value="RNA POLYMERASE SIGMA FACTOR HI_1459-RELATED"/>
    <property type="match status" value="1"/>
</dbReference>